<dbReference type="SUPFAM" id="SSF53254">
    <property type="entry name" value="Phosphoglycerate mutase-like"/>
    <property type="match status" value="1"/>
</dbReference>
<dbReference type="STRING" id="402385.SAMN05421848_0485"/>
<sequence length="165" mass="17929">MKIYIMRHGEAASGTPDAHRPLDMTGQQEVARIADWFSSVMGEAGHRLKIVASPYDRAQQSARIVGRALNVDDIMTLPIMTPDAPPATLIDWLTHNVDPREDDAPWLFVSHMPLVAELVGQLVDGSPNARLPMGTADVIELEAQVWAAGCATLMRHVTPSTAALI</sequence>
<keyword evidence="2" id="KW-1185">Reference proteome</keyword>
<dbReference type="OrthoDB" id="280692at2"/>
<dbReference type="InterPro" id="IPR029033">
    <property type="entry name" value="His_PPase_superfam"/>
</dbReference>
<accession>A0A1I1GAU7</accession>
<evidence type="ECO:0000313" key="1">
    <source>
        <dbReference type="EMBL" id="SFC08655.1"/>
    </source>
</evidence>
<dbReference type="Gene3D" id="3.40.50.1240">
    <property type="entry name" value="Phosphoglycerate mutase-like"/>
    <property type="match status" value="1"/>
</dbReference>
<evidence type="ECO:0000313" key="2">
    <source>
        <dbReference type="Proteomes" id="UP000199046"/>
    </source>
</evidence>
<dbReference type="Proteomes" id="UP000199046">
    <property type="component" value="Unassembled WGS sequence"/>
</dbReference>
<proteinExistence type="predicted"/>
<dbReference type="InterPro" id="IPR004449">
    <property type="entry name" value="SixA"/>
</dbReference>
<reference evidence="2" key="1">
    <citation type="submission" date="2016-10" db="EMBL/GenBank/DDBJ databases">
        <authorList>
            <person name="Varghese N."/>
            <person name="Submissions S."/>
        </authorList>
    </citation>
    <scope>NUCLEOTIDE SEQUENCE [LARGE SCALE GENOMIC DNA]</scope>
    <source>
        <strain evidence="2">DSM 23439</strain>
    </source>
</reference>
<dbReference type="GO" id="GO:0005737">
    <property type="term" value="C:cytoplasm"/>
    <property type="evidence" value="ECO:0007669"/>
    <property type="project" value="InterPro"/>
</dbReference>
<dbReference type="EMBL" id="FOLY01000001">
    <property type="protein sequence ID" value="SFC08655.1"/>
    <property type="molecule type" value="Genomic_DNA"/>
</dbReference>
<dbReference type="Pfam" id="PF00300">
    <property type="entry name" value="His_Phos_1"/>
    <property type="match status" value="1"/>
</dbReference>
<dbReference type="CDD" id="cd07040">
    <property type="entry name" value="HP"/>
    <property type="match status" value="1"/>
</dbReference>
<dbReference type="AlphaFoldDB" id="A0A1I1GAU7"/>
<gene>
    <name evidence="1" type="ORF">SAMN05421848_0485</name>
</gene>
<organism evidence="1 2">
    <name type="scientific">Kushneria avicenniae</name>
    <dbReference type="NCBI Taxonomy" id="402385"/>
    <lineage>
        <taxon>Bacteria</taxon>
        <taxon>Pseudomonadati</taxon>
        <taxon>Pseudomonadota</taxon>
        <taxon>Gammaproteobacteria</taxon>
        <taxon>Oceanospirillales</taxon>
        <taxon>Halomonadaceae</taxon>
        <taxon>Kushneria</taxon>
    </lineage>
</organism>
<dbReference type="InterPro" id="IPR013078">
    <property type="entry name" value="His_Pase_superF_clade-1"/>
</dbReference>
<dbReference type="GO" id="GO:0101006">
    <property type="term" value="F:protein histidine phosphatase activity"/>
    <property type="evidence" value="ECO:0007669"/>
    <property type="project" value="InterPro"/>
</dbReference>
<dbReference type="NCBIfam" id="TIGR00249">
    <property type="entry name" value="sixA"/>
    <property type="match status" value="1"/>
</dbReference>
<dbReference type="RefSeq" id="WP_090130420.1">
    <property type="nucleotide sequence ID" value="NZ_FOLY01000001.1"/>
</dbReference>
<protein>
    <submittedName>
        <fullName evidence="1">Phosphohistidine phosphatase, SixA</fullName>
    </submittedName>
</protein>
<name>A0A1I1GAU7_9GAMM</name>